<dbReference type="InterPro" id="IPR000417">
    <property type="entry name" value="Hyethyz_kinase"/>
</dbReference>
<dbReference type="GO" id="GO:0004417">
    <property type="term" value="F:hydroxyethylthiazole kinase activity"/>
    <property type="evidence" value="ECO:0007669"/>
    <property type="project" value="UniProtKB-UniRule"/>
</dbReference>
<keyword evidence="12" id="KW-0175">Coiled coil</keyword>
<comment type="function">
    <text evidence="11">Catalyzes the phosphorylation of the hydroxyl group of 4-methyl-5-beta-hydroxyethylthiazole (THZ).</text>
</comment>
<evidence type="ECO:0000256" key="12">
    <source>
        <dbReference type="SAM" id="Coils"/>
    </source>
</evidence>
<keyword evidence="9 11" id="KW-0460">Magnesium</keyword>
<evidence type="ECO:0000256" key="3">
    <source>
        <dbReference type="ARBA" id="ARBA00004868"/>
    </source>
</evidence>
<dbReference type="NCBIfam" id="NF006830">
    <property type="entry name" value="PRK09355.1"/>
    <property type="match status" value="1"/>
</dbReference>
<evidence type="ECO:0000256" key="2">
    <source>
        <dbReference type="ARBA" id="ARBA00001946"/>
    </source>
</evidence>
<dbReference type="PIRSF" id="PIRSF000513">
    <property type="entry name" value="Thz_kinase"/>
    <property type="match status" value="1"/>
</dbReference>
<keyword evidence="10 11" id="KW-0784">Thiamine biosynthesis</keyword>
<dbReference type="PRINTS" id="PR01099">
    <property type="entry name" value="HYETHTZKNASE"/>
</dbReference>
<evidence type="ECO:0000313" key="13">
    <source>
        <dbReference type="EMBL" id="ANY70181.1"/>
    </source>
</evidence>
<keyword evidence="7 11" id="KW-0418">Kinase</keyword>
<feature type="coiled-coil region" evidence="12">
    <location>
        <begin position="134"/>
        <end position="161"/>
    </location>
</feature>
<evidence type="ECO:0000256" key="1">
    <source>
        <dbReference type="ARBA" id="ARBA00001771"/>
    </source>
</evidence>
<dbReference type="Pfam" id="PF02110">
    <property type="entry name" value="HK"/>
    <property type="match status" value="1"/>
</dbReference>
<dbReference type="GO" id="GO:0009228">
    <property type="term" value="P:thiamine biosynthetic process"/>
    <property type="evidence" value="ECO:0007669"/>
    <property type="project" value="UniProtKB-KW"/>
</dbReference>
<feature type="binding site" evidence="11">
    <location>
        <position position="122"/>
    </location>
    <ligand>
        <name>ATP</name>
        <dbReference type="ChEBI" id="CHEBI:30616"/>
    </ligand>
</feature>
<dbReference type="RefSeq" id="WP_099521111.1">
    <property type="nucleotide sequence ID" value="NZ_CP016808.1"/>
</dbReference>
<evidence type="ECO:0000256" key="11">
    <source>
        <dbReference type="HAMAP-Rule" id="MF_00228"/>
    </source>
</evidence>
<name>A0A1B2DR55_9BACL</name>
<dbReference type="InterPro" id="IPR029056">
    <property type="entry name" value="Ribokinase-like"/>
</dbReference>
<accession>A0A1B2DR55</accession>
<evidence type="ECO:0000256" key="6">
    <source>
        <dbReference type="ARBA" id="ARBA00022741"/>
    </source>
</evidence>
<keyword evidence="6 11" id="KW-0547">Nucleotide-binding</keyword>
<dbReference type="Gene3D" id="3.40.1190.20">
    <property type="match status" value="1"/>
</dbReference>
<dbReference type="UniPathway" id="UPA00060">
    <property type="reaction ID" value="UER00139"/>
</dbReference>
<feature type="binding site" evidence="11">
    <location>
        <position position="46"/>
    </location>
    <ligand>
        <name>substrate</name>
    </ligand>
</feature>
<dbReference type="NCBIfam" id="TIGR00694">
    <property type="entry name" value="thiM"/>
    <property type="match status" value="1"/>
</dbReference>
<feature type="binding site" evidence="11">
    <location>
        <position position="173"/>
    </location>
    <ligand>
        <name>ATP</name>
        <dbReference type="ChEBI" id="CHEBI:30616"/>
    </ligand>
</feature>
<evidence type="ECO:0000256" key="8">
    <source>
        <dbReference type="ARBA" id="ARBA00022840"/>
    </source>
</evidence>
<keyword evidence="8 11" id="KW-0067">ATP-binding</keyword>
<comment type="catalytic activity">
    <reaction evidence="1 11">
        <text>5-(2-hydroxyethyl)-4-methylthiazole + ATP = 4-methyl-5-(2-phosphooxyethyl)-thiazole + ADP + H(+)</text>
        <dbReference type="Rhea" id="RHEA:24212"/>
        <dbReference type="ChEBI" id="CHEBI:15378"/>
        <dbReference type="ChEBI" id="CHEBI:17957"/>
        <dbReference type="ChEBI" id="CHEBI:30616"/>
        <dbReference type="ChEBI" id="CHEBI:58296"/>
        <dbReference type="ChEBI" id="CHEBI:456216"/>
        <dbReference type="EC" id="2.7.1.50"/>
    </reaction>
</comment>
<feature type="binding site" evidence="11">
    <location>
        <position position="200"/>
    </location>
    <ligand>
        <name>substrate</name>
    </ligand>
</feature>
<sequence length="278" mass="28632">MEIIQTIAGSLEAVRRNKPLVHHITNYVTVNDCANIALAVGASPIMADELEEMNDIVAIASALVINIGTLNRRTIESMVAAGKRANERGIPVVLDPVGAGASALRNTAVEQLLREVKMSVLRGNLSEIRFAAGLESLTKGVDASEADLARSEETAQEVAERAARKLGCIVALTGATDFITDGKRTLLIRNGVPQLSGVTGTGCMCSTLIGAFCGANQEGDLLLAAAAGVAAMGIAGELAAEAAEGKGSGSFHIAIIDAVSRMDSELLAGRAEIEAAAL</sequence>
<reference evidence="13" key="1">
    <citation type="submission" date="2016-08" db="EMBL/GenBank/DDBJ databases">
        <title>Complete Genome Seqeunce of Paenibacillus sp. BIHB 4019 from tea rhizoplane.</title>
        <authorList>
            <person name="Thakur R."/>
            <person name="Swarnkar M.K."/>
            <person name="Gulati A."/>
        </authorList>
    </citation>
    <scope>NUCLEOTIDE SEQUENCE [LARGE SCALE GENOMIC DNA]</scope>
    <source>
        <strain evidence="13">BIHB4019</strain>
    </source>
</reference>
<dbReference type="CDD" id="cd01170">
    <property type="entry name" value="THZ_kinase"/>
    <property type="match status" value="1"/>
</dbReference>
<evidence type="ECO:0000256" key="4">
    <source>
        <dbReference type="ARBA" id="ARBA00022679"/>
    </source>
</evidence>
<proteinExistence type="inferred from homology"/>
<protein>
    <recommendedName>
        <fullName evidence="11">Hydroxyethylthiazole kinase</fullName>
        <ecNumber evidence="11">2.7.1.50</ecNumber>
    </recommendedName>
    <alternativeName>
        <fullName evidence="11">4-methyl-5-beta-hydroxyethylthiazole kinase</fullName>
        <shortName evidence="11">TH kinase</shortName>
        <shortName evidence="11">Thz kinase</shortName>
    </alternativeName>
</protein>
<gene>
    <name evidence="11" type="primary">thiM</name>
    <name evidence="13" type="ORF">BBD42_29505</name>
</gene>
<dbReference type="GO" id="GO:0009229">
    <property type="term" value="P:thiamine diphosphate biosynthetic process"/>
    <property type="evidence" value="ECO:0007669"/>
    <property type="project" value="UniProtKB-UniRule"/>
</dbReference>
<comment type="pathway">
    <text evidence="3 11">Cofactor biosynthesis; thiamine diphosphate biosynthesis; 4-methyl-5-(2-phosphoethyl)-thiazole from 5-(2-hydroxyethyl)-4-methylthiazole: step 1/1.</text>
</comment>
<evidence type="ECO:0000256" key="5">
    <source>
        <dbReference type="ARBA" id="ARBA00022723"/>
    </source>
</evidence>
<dbReference type="AlphaFoldDB" id="A0A1B2DR55"/>
<evidence type="ECO:0000256" key="10">
    <source>
        <dbReference type="ARBA" id="ARBA00022977"/>
    </source>
</evidence>
<evidence type="ECO:0000256" key="7">
    <source>
        <dbReference type="ARBA" id="ARBA00022777"/>
    </source>
</evidence>
<dbReference type="SUPFAM" id="SSF53613">
    <property type="entry name" value="Ribokinase-like"/>
    <property type="match status" value="1"/>
</dbReference>
<dbReference type="GO" id="GO:0005524">
    <property type="term" value="F:ATP binding"/>
    <property type="evidence" value="ECO:0007669"/>
    <property type="project" value="UniProtKB-UniRule"/>
</dbReference>
<comment type="cofactor">
    <cofactor evidence="2 11">
        <name>Mg(2+)</name>
        <dbReference type="ChEBI" id="CHEBI:18420"/>
    </cofactor>
</comment>
<evidence type="ECO:0000256" key="9">
    <source>
        <dbReference type="ARBA" id="ARBA00022842"/>
    </source>
</evidence>
<dbReference type="GO" id="GO:0000287">
    <property type="term" value="F:magnesium ion binding"/>
    <property type="evidence" value="ECO:0007669"/>
    <property type="project" value="UniProtKB-UniRule"/>
</dbReference>
<dbReference type="EMBL" id="CP016808">
    <property type="protein sequence ID" value="ANY70181.1"/>
    <property type="molecule type" value="Genomic_DNA"/>
</dbReference>
<organism evidence="13">
    <name type="scientific">Paenibacillus sp. BIHB 4019</name>
    <dbReference type="NCBI Taxonomy" id="1870819"/>
    <lineage>
        <taxon>Bacteria</taxon>
        <taxon>Bacillati</taxon>
        <taxon>Bacillota</taxon>
        <taxon>Bacilli</taxon>
        <taxon>Bacillales</taxon>
        <taxon>Paenibacillaceae</taxon>
        <taxon>Paenibacillus</taxon>
    </lineage>
</organism>
<dbReference type="EC" id="2.7.1.50" evidence="11"/>
<dbReference type="HAMAP" id="MF_00228">
    <property type="entry name" value="Thz_kinase"/>
    <property type="match status" value="1"/>
</dbReference>
<comment type="similarity">
    <text evidence="11">Belongs to the Thz kinase family.</text>
</comment>
<keyword evidence="5 11" id="KW-0479">Metal-binding</keyword>
<keyword evidence="4 11" id="KW-0808">Transferase</keyword>